<organism evidence="2 3">
    <name type="scientific">Candidatus Cetobacterium colombiensis</name>
    <dbReference type="NCBI Taxonomy" id="3073100"/>
    <lineage>
        <taxon>Bacteria</taxon>
        <taxon>Fusobacteriati</taxon>
        <taxon>Fusobacteriota</taxon>
        <taxon>Fusobacteriia</taxon>
        <taxon>Fusobacteriales</taxon>
        <taxon>Fusobacteriaceae</taxon>
        <taxon>Cetobacterium</taxon>
    </lineage>
</organism>
<reference evidence="3" key="1">
    <citation type="submission" date="2023-07" db="EMBL/GenBank/DDBJ databases">
        <authorList>
            <person name="Colorado M.A."/>
            <person name="Villamil L.M."/>
            <person name="Melo J.F."/>
            <person name="Rodriguez J.A."/>
            <person name="Ruiz R.Y."/>
        </authorList>
    </citation>
    <scope>NUCLEOTIDE SEQUENCE [LARGE SCALE GENOMIC DNA]</scope>
    <source>
        <strain evidence="3">C33</strain>
    </source>
</reference>
<dbReference type="InterPro" id="IPR007212">
    <property type="entry name" value="Zf-like"/>
</dbReference>
<dbReference type="Pfam" id="PF04071">
    <property type="entry name" value="zf-like"/>
    <property type="match status" value="1"/>
</dbReference>
<keyword evidence="3" id="KW-1185">Reference proteome</keyword>
<name>A0ABU4W8D0_9FUSO</name>
<sequence length="100" mass="11726">MNYKFNQNKKCEFFPCHKMENSENFNCLFCYCPLYMLGNECGGKYKYTAGGIKDCSDCILPHIKDVGYDHIQKKMMDVIEIVRNEHLKEIGEEDKIISLK</sequence>
<evidence type="ECO:0000313" key="3">
    <source>
        <dbReference type="Proteomes" id="UP001279681"/>
    </source>
</evidence>
<accession>A0ABU4W8D0</accession>
<gene>
    <name evidence="2" type="ORF">RFV38_04620</name>
</gene>
<proteinExistence type="predicted"/>
<protein>
    <submittedName>
        <fullName evidence="2">Cysteine-rich small domain-containing protein</fullName>
    </submittedName>
</protein>
<evidence type="ECO:0000259" key="1">
    <source>
        <dbReference type="Pfam" id="PF04071"/>
    </source>
</evidence>
<evidence type="ECO:0000313" key="2">
    <source>
        <dbReference type="EMBL" id="MDX8335786.1"/>
    </source>
</evidence>
<comment type="caution">
    <text evidence="2">The sequence shown here is derived from an EMBL/GenBank/DDBJ whole genome shotgun (WGS) entry which is preliminary data.</text>
</comment>
<dbReference type="RefSeq" id="WP_320313189.1">
    <property type="nucleotide sequence ID" value="NZ_JAVIKH010000004.1"/>
</dbReference>
<dbReference type="EMBL" id="JAVIKH010000004">
    <property type="protein sequence ID" value="MDX8335786.1"/>
    <property type="molecule type" value="Genomic_DNA"/>
</dbReference>
<feature type="domain" description="Cysteine-rich small" evidence="1">
    <location>
        <begin position="2"/>
        <end position="84"/>
    </location>
</feature>
<dbReference type="Proteomes" id="UP001279681">
    <property type="component" value="Unassembled WGS sequence"/>
</dbReference>